<comment type="caution">
    <text evidence="1">The sequence shown here is derived from an EMBL/GenBank/DDBJ whole genome shotgun (WGS) entry which is preliminary data.</text>
</comment>
<proteinExistence type="predicted"/>
<dbReference type="Proteomes" id="UP000828390">
    <property type="component" value="Unassembled WGS sequence"/>
</dbReference>
<protein>
    <submittedName>
        <fullName evidence="1">Uncharacterized protein</fullName>
    </submittedName>
</protein>
<evidence type="ECO:0000313" key="2">
    <source>
        <dbReference type="Proteomes" id="UP000828390"/>
    </source>
</evidence>
<sequence length="55" mass="6427">MKKYWFQSQSSHSLTLQGIIFQSSHLFQQQPPAKSYVQTILLCNTKRKKKRSLTG</sequence>
<dbReference type="AlphaFoldDB" id="A0A9D4BMF6"/>
<dbReference type="EMBL" id="JAIWYP010000015">
    <property type="protein sequence ID" value="KAH3700246.1"/>
    <property type="molecule type" value="Genomic_DNA"/>
</dbReference>
<evidence type="ECO:0000313" key="1">
    <source>
        <dbReference type="EMBL" id="KAH3700246.1"/>
    </source>
</evidence>
<organism evidence="1 2">
    <name type="scientific">Dreissena polymorpha</name>
    <name type="common">Zebra mussel</name>
    <name type="synonym">Mytilus polymorpha</name>
    <dbReference type="NCBI Taxonomy" id="45954"/>
    <lineage>
        <taxon>Eukaryota</taxon>
        <taxon>Metazoa</taxon>
        <taxon>Spiralia</taxon>
        <taxon>Lophotrochozoa</taxon>
        <taxon>Mollusca</taxon>
        <taxon>Bivalvia</taxon>
        <taxon>Autobranchia</taxon>
        <taxon>Heteroconchia</taxon>
        <taxon>Euheterodonta</taxon>
        <taxon>Imparidentia</taxon>
        <taxon>Neoheterodontei</taxon>
        <taxon>Myida</taxon>
        <taxon>Dreissenoidea</taxon>
        <taxon>Dreissenidae</taxon>
        <taxon>Dreissena</taxon>
    </lineage>
</organism>
<name>A0A9D4BMF6_DREPO</name>
<reference evidence="1" key="2">
    <citation type="submission" date="2020-11" db="EMBL/GenBank/DDBJ databases">
        <authorList>
            <person name="McCartney M.A."/>
            <person name="Auch B."/>
            <person name="Kono T."/>
            <person name="Mallez S."/>
            <person name="Becker A."/>
            <person name="Gohl D.M."/>
            <person name="Silverstein K.A.T."/>
            <person name="Koren S."/>
            <person name="Bechman K.B."/>
            <person name="Herman A."/>
            <person name="Abrahante J.E."/>
            <person name="Garbe J."/>
        </authorList>
    </citation>
    <scope>NUCLEOTIDE SEQUENCE</scope>
    <source>
        <strain evidence="1">Duluth1</strain>
        <tissue evidence="1">Whole animal</tissue>
    </source>
</reference>
<reference evidence="1" key="1">
    <citation type="journal article" date="2019" name="bioRxiv">
        <title>The Genome of the Zebra Mussel, Dreissena polymorpha: A Resource for Invasive Species Research.</title>
        <authorList>
            <person name="McCartney M.A."/>
            <person name="Auch B."/>
            <person name="Kono T."/>
            <person name="Mallez S."/>
            <person name="Zhang Y."/>
            <person name="Obille A."/>
            <person name="Becker A."/>
            <person name="Abrahante J.E."/>
            <person name="Garbe J."/>
            <person name="Badalamenti J.P."/>
            <person name="Herman A."/>
            <person name="Mangelson H."/>
            <person name="Liachko I."/>
            <person name="Sullivan S."/>
            <person name="Sone E.D."/>
            <person name="Koren S."/>
            <person name="Silverstein K.A.T."/>
            <person name="Beckman K.B."/>
            <person name="Gohl D.M."/>
        </authorList>
    </citation>
    <scope>NUCLEOTIDE SEQUENCE</scope>
    <source>
        <strain evidence="1">Duluth1</strain>
        <tissue evidence="1">Whole animal</tissue>
    </source>
</reference>
<accession>A0A9D4BMF6</accession>
<gene>
    <name evidence="1" type="ORF">DPMN_075219</name>
</gene>
<keyword evidence="2" id="KW-1185">Reference proteome</keyword>